<dbReference type="InterPro" id="IPR038508">
    <property type="entry name" value="ArfGAP_dom_sf"/>
</dbReference>
<protein>
    <submittedName>
        <fullName evidence="6">24154_t:CDS:1</fullName>
    </submittedName>
</protein>
<dbReference type="Pfam" id="PF01412">
    <property type="entry name" value="ArfGap"/>
    <property type="match status" value="1"/>
</dbReference>
<evidence type="ECO:0000256" key="1">
    <source>
        <dbReference type="ARBA" id="ARBA00022468"/>
    </source>
</evidence>
<dbReference type="SUPFAM" id="SSF57863">
    <property type="entry name" value="ArfGap/RecO-like zinc finger"/>
    <property type="match status" value="1"/>
</dbReference>
<feature type="non-terminal residue" evidence="6">
    <location>
        <position position="97"/>
    </location>
</feature>
<dbReference type="EMBL" id="CAJVPY010071173">
    <property type="protein sequence ID" value="CAG8828306.1"/>
    <property type="molecule type" value="Genomic_DNA"/>
</dbReference>
<keyword evidence="4" id="KW-0862">Zinc</keyword>
<dbReference type="AlphaFoldDB" id="A0A9N9PK37"/>
<evidence type="ECO:0000256" key="4">
    <source>
        <dbReference type="ARBA" id="ARBA00022833"/>
    </source>
</evidence>
<dbReference type="GO" id="GO:0008270">
    <property type="term" value="F:zinc ion binding"/>
    <property type="evidence" value="ECO:0007669"/>
    <property type="project" value="UniProtKB-KW"/>
</dbReference>
<organism evidence="6 7">
    <name type="scientific">Dentiscutata erythropus</name>
    <dbReference type="NCBI Taxonomy" id="1348616"/>
    <lineage>
        <taxon>Eukaryota</taxon>
        <taxon>Fungi</taxon>
        <taxon>Fungi incertae sedis</taxon>
        <taxon>Mucoromycota</taxon>
        <taxon>Glomeromycotina</taxon>
        <taxon>Glomeromycetes</taxon>
        <taxon>Diversisporales</taxon>
        <taxon>Gigasporaceae</taxon>
        <taxon>Dentiscutata</taxon>
    </lineage>
</organism>
<name>A0A9N9PK37_9GLOM</name>
<evidence type="ECO:0000259" key="5">
    <source>
        <dbReference type="Pfam" id="PF01412"/>
    </source>
</evidence>
<dbReference type="GO" id="GO:0005096">
    <property type="term" value="F:GTPase activator activity"/>
    <property type="evidence" value="ECO:0007669"/>
    <property type="project" value="UniProtKB-KW"/>
</dbReference>
<feature type="domain" description="Arf-GAP" evidence="5">
    <location>
        <begin position="32"/>
        <end position="91"/>
    </location>
</feature>
<feature type="non-terminal residue" evidence="6">
    <location>
        <position position="1"/>
    </location>
</feature>
<evidence type="ECO:0000313" key="6">
    <source>
        <dbReference type="EMBL" id="CAG8828306.1"/>
    </source>
</evidence>
<evidence type="ECO:0000256" key="2">
    <source>
        <dbReference type="ARBA" id="ARBA00022723"/>
    </source>
</evidence>
<dbReference type="OrthoDB" id="983479at2759"/>
<proteinExistence type="predicted"/>
<comment type="caution">
    <text evidence="6">The sequence shown here is derived from an EMBL/GenBank/DDBJ whole genome shotgun (WGS) entry which is preliminary data.</text>
</comment>
<dbReference type="PANTHER" id="PTHR45686:SF4">
    <property type="entry name" value="ADP-RIBOSYLATION FACTOR GTPASE ACTIVATING PROTEIN 3, ISOFORM H"/>
    <property type="match status" value="1"/>
</dbReference>
<sequence>LKIHLGRVLPSVYISALIALLFIETLEFTLVSSALDSWTWDQLRIMKVGGNAAALDYFSKYGGSTSVNNKDGKLKYTSRVALKYKDELVKRAKEDAK</sequence>
<dbReference type="GO" id="GO:0048205">
    <property type="term" value="P:COPI coating of Golgi vesicle"/>
    <property type="evidence" value="ECO:0007669"/>
    <property type="project" value="TreeGrafter"/>
</dbReference>
<keyword evidence="1" id="KW-0343">GTPase activation</keyword>
<dbReference type="InterPro" id="IPR001164">
    <property type="entry name" value="ArfGAP_dom"/>
</dbReference>
<keyword evidence="3" id="KW-0863">Zinc-finger</keyword>
<dbReference type="InterPro" id="IPR037278">
    <property type="entry name" value="ARFGAP/RecO"/>
</dbReference>
<keyword evidence="7" id="KW-1185">Reference proteome</keyword>
<evidence type="ECO:0000313" key="7">
    <source>
        <dbReference type="Proteomes" id="UP000789405"/>
    </source>
</evidence>
<dbReference type="GO" id="GO:0000139">
    <property type="term" value="C:Golgi membrane"/>
    <property type="evidence" value="ECO:0007669"/>
    <property type="project" value="GOC"/>
</dbReference>
<evidence type="ECO:0000256" key="3">
    <source>
        <dbReference type="ARBA" id="ARBA00022771"/>
    </source>
</evidence>
<dbReference type="PANTHER" id="PTHR45686">
    <property type="entry name" value="ADP-RIBOSYLATION FACTOR GTPASE ACTIVATING PROTEIN 3, ISOFORM H-RELATED"/>
    <property type="match status" value="1"/>
</dbReference>
<dbReference type="Gene3D" id="1.10.220.150">
    <property type="entry name" value="Arf GTPase activating protein"/>
    <property type="match status" value="1"/>
</dbReference>
<dbReference type="Proteomes" id="UP000789405">
    <property type="component" value="Unassembled WGS sequence"/>
</dbReference>
<keyword evidence="2" id="KW-0479">Metal-binding</keyword>
<reference evidence="6" key="1">
    <citation type="submission" date="2021-06" db="EMBL/GenBank/DDBJ databases">
        <authorList>
            <person name="Kallberg Y."/>
            <person name="Tangrot J."/>
            <person name="Rosling A."/>
        </authorList>
    </citation>
    <scope>NUCLEOTIDE SEQUENCE</scope>
    <source>
        <strain evidence="6">MA453B</strain>
    </source>
</reference>
<gene>
    <name evidence="6" type="ORF">DERYTH_LOCUS28466</name>
</gene>
<accession>A0A9N9PK37</accession>